<proteinExistence type="predicted"/>
<dbReference type="PRINTS" id="PR00032">
    <property type="entry name" value="HTHARAC"/>
</dbReference>
<dbReference type="Gene3D" id="2.60.120.10">
    <property type="entry name" value="Jelly Rolls"/>
    <property type="match status" value="1"/>
</dbReference>
<dbReference type="SUPFAM" id="SSF51182">
    <property type="entry name" value="RmlC-like cupins"/>
    <property type="match status" value="1"/>
</dbReference>
<dbReference type="Proteomes" id="UP000005384">
    <property type="component" value="Unassembled WGS sequence"/>
</dbReference>
<dbReference type="Pfam" id="PF02311">
    <property type="entry name" value="AraC_binding"/>
    <property type="match status" value="1"/>
</dbReference>
<keyword evidence="2" id="KW-0238">DNA-binding</keyword>
<protein>
    <recommendedName>
        <fullName evidence="4">HTH araC/xylS-type domain-containing protein</fullName>
    </recommendedName>
</protein>
<evidence type="ECO:0000313" key="5">
    <source>
        <dbReference type="EMBL" id="EHI57377.1"/>
    </source>
</evidence>
<evidence type="ECO:0000256" key="3">
    <source>
        <dbReference type="ARBA" id="ARBA00023163"/>
    </source>
</evidence>
<dbReference type="InterPro" id="IPR020449">
    <property type="entry name" value="Tscrpt_reg_AraC-type_HTH"/>
</dbReference>
<feature type="domain" description="HTH araC/xylS-type" evidence="4">
    <location>
        <begin position="180"/>
        <end position="278"/>
    </location>
</feature>
<dbReference type="PROSITE" id="PS00041">
    <property type="entry name" value="HTH_ARAC_FAMILY_1"/>
    <property type="match status" value="1"/>
</dbReference>
<evidence type="ECO:0000256" key="2">
    <source>
        <dbReference type="ARBA" id="ARBA00023125"/>
    </source>
</evidence>
<accession>G5ILV8</accession>
<evidence type="ECO:0000313" key="6">
    <source>
        <dbReference type="Proteomes" id="UP000005384"/>
    </source>
</evidence>
<keyword evidence="3" id="KW-0804">Transcription</keyword>
<sequence>MNKTEQLILELMSGGGYEVVMQNAGIFRFPSNYRFESHSHMAYEINYINTGCCIMGVGDDYVPLKQGDCIIVNPYASHCFMVDVKNACRITQVEMAVMMPSHIKPGISFLEHVGDYHKLCHCEGILRQLENICYLHRMKREDSYMKAQLDFAMAQLYAGLSYYIDEKKAEQSPRKQDRIGKMIRYINQNLEEDINLEELSAQFGISSRYVRKYFLQQMGMKCTEYITMLRIGKAKELLWEPSYSITDVALMAGFNSSQYFCRSFRNYVGMTPAEYRRMWRDKEAEG</sequence>
<gene>
    <name evidence="5" type="ORF">HMPREF9473_04486</name>
</gene>
<dbReference type="Pfam" id="PF12833">
    <property type="entry name" value="HTH_18"/>
    <property type="match status" value="1"/>
</dbReference>
<comment type="caution">
    <text evidence="5">The sequence shown here is derived from an EMBL/GenBank/DDBJ whole genome shotgun (WGS) entry which is preliminary data.</text>
</comment>
<organism evidence="5 6">
    <name type="scientific">Hungatella hathewayi WAL-18680</name>
    <dbReference type="NCBI Taxonomy" id="742737"/>
    <lineage>
        <taxon>Bacteria</taxon>
        <taxon>Bacillati</taxon>
        <taxon>Bacillota</taxon>
        <taxon>Clostridia</taxon>
        <taxon>Lachnospirales</taxon>
        <taxon>Lachnospiraceae</taxon>
        <taxon>Hungatella</taxon>
    </lineage>
</organism>
<dbReference type="CDD" id="cd02208">
    <property type="entry name" value="cupin_RmlC-like"/>
    <property type="match status" value="1"/>
</dbReference>
<name>G5ILV8_9FIRM</name>
<dbReference type="PROSITE" id="PS01124">
    <property type="entry name" value="HTH_ARAC_FAMILY_2"/>
    <property type="match status" value="1"/>
</dbReference>
<dbReference type="OrthoDB" id="1677563at2"/>
<evidence type="ECO:0000259" key="4">
    <source>
        <dbReference type="PROSITE" id="PS01124"/>
    </source>
</evidence>
<dbReference type="PANTHER" id="PTHR43280:SF28">
    <property type="entry name" value="HTH-TYPE TRANSCRIPTIONAL ACTIVATOR RHAS"/>
    <property type="match status" value="1"/>
</dbReference>
<dbReference type="Gene3D" id="1.10.10.60">
    <property type="entry name" value="Homeodomain-like"/>
    <property type="match status" value="2"/>
</dbReference>
<evidence type="ECO:0000256" key="1">
    <source>
        <dbReference type="ARBA" id="ARBA00023015"/>
    </source>
</evidence>
<keyword evidence="1" id="KW-0805">Transcription regulation</keyword>
<dbReference type="InterPro" id="IPR018060">
    <property type="entry name" value="HTH_AraC"/>
</dbReference>
<dbReference type="GO" id="GO:0003700">
    <property type="term" value="F:DNA-binding transcription factor activity"/>
    <property type="evidence" value="ECO:0007669"/>
    <property type="project" value="InterPro"/>
</dbReference>
<dbReference type="InterPro" id="IPR009057">
    <property type="entry name" value="Homeodomain-like_sf"/>
</dbReference>
<dbReference type="PATRIC" id="fig|742737.3.peg.4470"/>
<dbReference type="SUPFAM" id="SSF46689">
    <property type="entry name" value="Homeodomain-like"/>
    <property type="match status" value="2"/>
</dbReference>
<dbReference type="PANTHER" id="PTHR43280">
    <property type="entry name" value="ARAC-FAMILY TRANSCRIPTIONAL REGULATOR"/>
    <property type="match status" value="1"/>
</dbReference>
<dbReference type="GO" id="GO:0043565">
    <property type="term" value="F:sequence-specific DNA binding"/>
    <property type="evidence" value="ECO:0007669"/>
    <property type="project" value="InterPro"/>
</dbReference>
<dbReference type="InterPro" id="IPR011051">
    <property type="entry name" value="RmlC_Cupin_sf"/>
</dbReference>
<dbReference type="RefSeq" id="WP_006782474.1">
    <property type="nucleotide sequence ID" value="NZ_CP040506.1"/>
</dbReference>
<dbReference type="InterPro" id="IPR014710">
    <property type="entry name" value="RmlC-like_jellyroll"/>
</dbReference>
<reference evidence="5 6" key="1">
    <citation type="submission" date="2011-08" db="EMBL/GenBank/DDBJ databases">
        <title>The Genome Sequence of Clostridium hathewayi WAL-18680.</title>
        <authorList>
            <consortium name="The Broad Institute Genome Sequencing Platform"/>
            <person name="Earl A."/>
            <person name="Ward D."/>
            <person name="Feldgarden M."/>
            <person name="Gevers D."/>
            <person name="Finegold S.M."/>
            <person name="Summanen P.H."/>
            <person name="Molitoris D.R."/>
            <person name="Song M."/>
            <person name="Daigneault M."/>
            <person name="Allen-Vercoe E."/>
            <person name="Young S.K."/>
            <person name="Zeng Q."/>
            <person name="Gargeya S."/>
            <person name="Fitzgerald M."/>
            <person name="Haas B."/>
            <person name="Abouelleil A."/>
            <person name="Alvarado L."/>
            <person name="Arachchi H.M."/>
            <person name="Berlin A."/>
            <person name="Brown A."/>
            <person name="Chapman S.B."/>
            <person name="Chen Z."/>
            <person name="Dunbar C."/>
            <person name="Freedman E."/>
            <person name="Gearin G."/>
            <person name="Gellesch M."/>
            <person name="Goldberg J."/>
            <person name="Griggs A."/>
            <person name="Gujja S."/>
            <person name="Heiman D."/>
            <person name="Howarth C."/>
            <person name="Larson L."/>
            <person name="Lui A."/>
            <person name="MacDonald P.J.P."/>
            <person name="Montmayeur A."/>
            <person name="Murphy C."/>
            <person name="Neiman D."/>
            <person name="Pearson M."/>
            <person name="Priest M."/>
            <person name="Roberts A."/>
            <person name="Saif S."/>
            <person name="Shea T."/>
            <person name="Shenoy N."/>
            <person name="Sisk P."/>
            <person name="Stolte C."/>
            <person name="Sykes S."/>
            <person name="Wortman J."/>
            <person name="Nusbaum C."/>
            <person name="Birren B."/>
        </authorList>
    </citation>
    <scope>NUCLEOTIDE SEQUENCE [LARGE SCALE GENOMIC DNA]</scope>
    <source>
        <strain evidence="5 6">WAL-18680</strain>
    </source>
</reference>
<dbReference type="EMBL" id="ADLN01000120">
    <property type="protein sequence ID" value="EHI57377.1"/>
    <property type="molecule type" value="Genomic_DNA"/>
</dbReference>
<keyword evidence="6" id="KW-1185">Reference proteome</keyword>
<dbReference type="InterPro" id="IPR003313">
    <property type="entry name" value="AraC-bd"/>
</dbReference>
<dbReference type="InterPro" id="IPR018062">
    <property type="entry name" value="HTH_AraC-typ_CS"/>
</dbReference>
<dbReference type="AlphaFoldDB" id="G5ILV8"/>
<dbReference type="HOGENOM" id="CLU_000445_88_3_9"/>
<dbReference type="SMART" id="SM00342">
    <property type="entry name" value="HTH_ARAC"/>
    <property type="match status" value="1"/>
</dbReference>